<protein>
    <recommendedName>
        <fullName evidence="9">Ribosomal RNA-processing protein 43</fullName>
    </recommendedName>
</protein>
<feature type="region of interest" description="Disordered" evidence="10">
    <location>
        <begin position="374"/>
        <end position="399"/>
    </location>
</feature>
<name>A0A178FP10_TRIVO</name>
<dbReference type="Proteomes" id="UP000243519">
    <property type="component" value="Unassembled WGS sequence"/>
</dbReference>
<evidence type="ECO:0000256" key="8">
    <source>
        <dbReference type="ARBA" id="ARBA00023242"/>
    </source>
</evidence>
<dbReference type="Pfam" id="PF01138">
    <property type="entry name" value="RNase_PH"/>
    <property type="match status" value="1"/>
</dbReference>
<accession>A0A178FP10</accession>
<sequence>MLRASVIVRSLQRPREDWGAAAEEAQAERGMPLFLGELSSSIANTINGTPIGQVENEALKLRPIVRLPLMITRKDLVQSAGVDSIQRVMGCEIPCISPSALAAHIPKTNIRVPYIASWLTEKTVPILEYGVNGTPSIYWDLSGLSPRKPLTEVQGINHAYIVRSQRRHTGEMATINVAVEAPSGVPSSTPAFSISPAHLAQLQPHTYALAHLQPSPSSSRPSIRINGRTDTQFRPASVSTGSLTHANGGAVVRMGDTAAVCGVRAELLHTDDIASWKVTSELSSRRAKRMKTEDVGEKSDPDLVIDDEDDDSDIQSFNLLVPNLSLSTGCSPSIFASAPPTALAQSLPHKLLSLLHSSNLIRAEDLRIWYTPDPAKAPETTNEDIEMDDGNDDSTQTTAKGPEVKAFWTLYIDVLMVSLAGNPFDVAWAAVVAALKNTKLPKAWWDLESEKILCSDRVSEAKGLRLRGMPISSSFCVFEAHGMDDWRRVFLPFDQQKGKGKKLDGSVSNDADEAHDKWVLADPDAFEESLCPERLCVVVDVTSSNSIAKIVSLEKNGGFYVGKEEMKDIVSLATSRWNELKMVLEG</sequence>
<dbReference type="InterPro" id="IPR050590">
    <property type="entry name" value="Exosome_comp_Rrp42_subfam"/>
</dbReference>
<dbReference type="GO" id="GO:0071038">
    <property type="term" value="P:TRAMP-dependent tRNA surveillance pathway"/>
    <property type="evidence" value="ECO:0007669"/>
    <property type="project" value="TreeGrafter"/>
</dbReference>
<evidence type="ECO:0000256" key="4">
    <source>
        <dbReference type="ARBA" id="ARBA00022490"/>
    </source>
</evidence>
<dbReference type="SUPFAM" id="SSF54211">
    <property type="entry name" value="Ribosomal protein S5 domain 2-like"/>
    <property type="match status" value="1"/>
</dbReference>
<evidence type="ECO:0000256" key="1">
    <source>
        <dbReference type="ARBA" id="ARBA00004496"/>
    </source>
</evidence>
<dbReference type="GO" id="GO:0000176">
    <property type="term" value="C:nuclear exosome (RNase complex)"/>
    <property type="evidence" value="ECO:0007669"/>
    <property type="project" value="TreeGrafter"/>
</dbReference>
<evidence type="ECO:0000313" key="12">
    <source>
        <dbReference type="EMBL" id="OAL73736.1"/>
    </source>
</evidence>
<evidence type="ECO:0000256" key="7">
    <source>
        <dbReference type="ARBA" id="ARBA00022884"/>
    </source>
</evidence>
<dbReference type="GO" id="GO:0034475">
    <property type="term" value="P:U4 snRNA 3'-end processing"/>
    <property type="evidence" value="ECO:0007669"/>
    <property type="project" value="TreeGrafter"/>
</dbReference>
<dbReference type="PANTHER" id="PTHR11097">
    <property type="entry name" value="EXOSOME COMPLEX EXONUCLEASE RIBOSOMAL RNA PROCESSING PROTEIN"/>
    <property type="match status" value="1"/>
</dbReference>
<feature type="compositionally biased region" description="Acidic residues" evidence="10">
    <location>
        <begin position="381"/>
        <end position="392"/>
    </location>
</feature>
<evidence type="ECO:0000256" key="10">
    <source>
        <dbReference type="SAM" id="MobiDB-lite"/>
    </source>
</evidence>
<keyword evidence="6" id="KW-0271">Exosome</keyword>
<dbReference type="PANTHER" id="PTHR11097:SF9">
    <property type="entry name" value="EXOSOME COMPLEX COMPONENT RRP43"/>
    <property type="match status" value="1"/>
</dbReference>
<organism evidence="12 13">
    <name type="scientific">Trichophyton violaceum</name>
    <dbReference type="NCBI Taxonomy" id="34388"/>
    <lineage>
        <taxon>Eukaryota</taxon>
        <taxon>Fungi</taxon>
        <taxon>Dikarya</taxon>
        <taxon>Ascomycota</taxon>
        <taxon>Pezizomycotina</taxon>
        <taxon>Eurotiomycetes</taxon>
        <taxon>Eurotiomycetidae</taxon>
        <taxon>Onygenales</taxon>
        <taxon>Arthrodermataceae</taxon>
        <taxon>Trichophyton</taxon>
    </lineage>
</organism>
<dbReference type="GO" id="GO:0000177">
    <property type="term" value="C:cytoplasmic exosome (RNase complex)"/>
    <property type="evidence" value="ECO:0007669"/>
    <property type="project" value="TreeGrafter"/>
</dbReference>
<dbReference type="GO" id="GO:0000467">
    <property type="term" value="P:exonucleolytic trimming to generate mature 3'-end of 5.8S rRNA from tricistronic rRNA transcript (SSU-rRNA, 5.8S rRNA, LSU-rRNA)"/>
    <property type="evidence" value="ECO:0007669"/>
    <property type="project" value="TreeGrafter"/>
</dbReference>
<dbReference type="GO" id="GO:0071028">
    <property type="term" value="P:nuclear mRNA surveillance"/>
    <property type="evidence" value="ECO:0007669"/>
    <property type="project" value="TreeGrafter"/>
</dbReference>
<keyword evidence="5" id="KW-0698">rRNA processing</keyword>
<dbReference type="GO" id="GO:0034476">
    <property type="term" value="P:U5 snRNA 3'-end processing"/>
    <property type="evidence" value="ECO:0007669"/>
    <property type="project" value="TreeGrafter"/>
</dbReference>
<dbReference type="GO" id="GO:0035925">
    <property type="term" value="F:mRNA 3'-UTR AU-rich region binding"/>
    <property type="evidence" value="ECO:0007669"/>
    <property type="project" value="TreeGrafter"/>
</dbReference>
<evidence type="ECO:0000259" key="11">
    <source>
        <dbReference type="Pfam" id="PF01138"/>
    </source>
</evidence>
<evidence type="ECO:0000256" key="3">
    <source>
        <dbReference type="ARBA" id="ARBA00006678"/>
    </source>
</evidence>
<dbReference type="GO" id="GO:0071035">
    <property type="term" value="P:nuclear polyadenylation-dependent rRNA catabolic process"/>
    <property type="evidence" value="ECO:0007669"/>
    <property type="project" value="TreeGrafter"/>
</dbReference>
<dbReference type="InterPro" id="IPR027408">
    <property type="entry name" value="PNPase/RNase_PH_dom_sf"/>
</dbReference>
<dbReference type="OrthoDB" id="45882at2759"/>
<dbReference type="GO" id="GO:0016075">
    <property type="term" value="P:rRNA catabolic process"/>
    <property type="evidence" value="ECO:0007669"/>
    <property type="project" value="TreeGrafter"/>
</dbReference>
<dbReference type="GO" id="GO:0034473">
    <property type="term" value="P:U1 snRNA 3'-end processing"/>
    <property type="evidence" value="ECO:0007669"/>
    <property type="project" value="TreeGrafter"/>
</dbReference>
<dbReference type="EMBL" id="LHPN01000002">
    <property type="protein sequence ID" value="OAL73736.1"/>
    <property type="molecule type" value="Genomic_DNA"/>
</dbReference>
<evidence type="ECO:0000256" key="6">
    <source>
        <dbReference type="ARBA" id="ARBA00022835"/>
    </source>
</evidence>
<evidence type="ECO:0000256" key="5">
    <source>
        <dbReference type="ARBA" id="ARBA00022552"/>
    </source>
</evidence>
<dbReference type="Gene3D" id="3.30.230.70">
    <property type="entry name" value="GHMP Kinase, N-terminal domain"/>
    <property type="match status" value="1"/>
</dbReference>
<keyword evidence="13" id="KW-1185">Reference proteome</keyword>
<gene>
    <name evidence="12" type="ORF">A7D00_1764</name>
</gene>
<comment type="subcellular location">
    <subcellularLocation>
        <location evidence="1">Cytoplasm</location>
    </subcellularLocation>
    <subcellularLocation>
        <location evidence="2">Nucleus</location>
        <location evidence="2">Nucleolus</location>
    </subcellularLocation>
</comment>
<keyword evidence="7" id="KW-0694">RNA-binding</keyword>
<evidence type="ECO:0000256" key="2">
    <source>
        <dbReference type="ARBA" id="ARBA00004604"/>
    </source>
</evidence>
<evidence type="ECO:0000256" key="9">
    <source>
        <dbReference type="ARBA" id="ARBA00030617"/>
    </source>
</evidence>
<comment type="similarity">
    <text evidence="3">Belongs to the RNase PH family.</text>
</comment>
<dbReference type="InterPro" id="IPR036345">
    <property type="entry name" value="ExoRNase_PH_dom2_sf"/>
</dbReference>
<dbReference type="AlphaFoldDB" id="A0A178FP10"/>
<dbReference type="InterPro" id="IPR001247">
    <property type="entry name" value="ExoRNase_PH_dom1"/>
</dbReference>
<proteinExistence type="inferred from homology"/>
<dbReference type="SUPFAM" id="SSF55666">
    <property type="entry name" value="Ribonuclease PH domain 2-like"/>
    <property type="match status" value="1"/>
</dbReference>
<comment type="caution">
    <text evidence="12">The sequence shown here is derived from an EMBL/GenBank/DDBJ whole genome shotgun (WGS) entry which is preliminary data.</text>
</comment>
<feature type="domain" description="Exoribonuclease phosphorolytic" evidence="11">
    <location>
        <begin position="232"/>
        <end position="441"/>
    </location>
</feature>
<keyword evidence="4" id="KW-0963">Cytoplasm</keyword>
<reference evidence="12 13" key="1">
    <citation type="submission" date="2016-05" db="EMBL/GenBank/DDBJ databases">
        <title>Genome sequencing of Trichophyton violaceum CMCC(F)T3l isolated from hair.</title>
        <authorList>
            <person name="Zhan P."/>
            <person name="Tao Y."/>
            <person name="Liu W."/>
        </authorList>
    </citation>
    <scope>NUCLEOTIDE SEQUENCE [LARGE SCALE GENOMIC DNA]</scope>
    <source>
        <strain evidence="13">CMCC(F)T3l</strain>
    </source>
</reference>
<keyword evidence="8" id="KW-0539">Nucleus</keyword>
<dbReference type="InterPro" id="IPR020568">
    <property type="entry name" value="Ribosomal_Su5_D2-typ_SF"/>
</dbReference>
<dbReference type="GO" id="GO:0005730">
    <property type="term" value="C:nucleolus"/>
    <property type="evidence" value="ECO:0007669"/>
    <property type="project" value="UniProtKB-SubCell"/>
</dbReference>
<evidence type="ECO:0000313" key="13">
    <source>
        <dbReference type="Proteomes" id="UP000243519"/>
    </source>
</evidence>